<dbReference type="PANTHER" id="PTHR36540">
    <property type="entry name" value="PYRIMIDINE/PURINE NUCLEOSIDE PHOSPHORYLASE"/>
    <property type="match status" value="1"/>
</dbReference>
<dbReference type="eggNOG" id="COG3123">
    <property type="taxonomic scope" value="Bacteria"/>
</dbReference>
<evidence type="ECO:0000256" key="2">
    <source>
        <dbReference type="ARBA" id="ARBA00022679"/>
    </source>
</evidence>
<dbReference type="STRING" id="555778.Hneap_0400"/>
<evidence type="ECO:0008006" key="5">
    <source>
        <dbReference type="Google" id="ProtNLM"/>
    </source>
</evidence>
<organism evidence="3 4">
    <name type="scientific">Halothiobacillus neapolitanus (strain ATCC 23641 / DSM 15147 / CIP 104769 / NCIMB 8539 / c2)</name>
    <name type="common">Thiobacillus neapolitanus</name>
    <dbReference type="NCBI Taxonomy" id="555778"/>
    <lineage>
        <taxon>Bacteria</taxon>
        <taxon>Pseudomonadati</taxon>
        <taxon>Pseudomonadota</taxon>
        <taxon>Gammaproteobacteria</taxon>
        <taxon>Chromatiales</taxon>
        <taxon>Halothiobacillaceae</taxon>
        <taxon>Halothiobacillus</taxon>
    </lineage>
</organism>
<dbReference type="RefSeq" id="WP_012823293.1">
    <property type="nucleotide sequence ID" value="NC_013422.1"/>
</dbReference>
<dbReference type="EMBL" id="CP001801">
    <property type="protein sequence ID" value="ACX95257.1"/>
    <property type="molecule type" value="Genomic_DNA"/>
</dbReference>
<proteinExistence type="predicted"/>
<sequence>MAITHNSYFDGAVQSLAFDFGNAGATVGVLAPGDHVFNLKARETMTVVAGKMFVTINDMAEFPAAAGTTFDAPEGCTLRMRCDVDTAYLCEFH</sequence>
<dbReference type="InterPro" id="IPR009664">
    <property type="entry name" value="Ppnp"/>
</dbReference>
<dbReference type="SUPFAM" id="SSF51182">
    <property type="entry name" value="RmlC-like cupins"/>
    <property type="match status" value="1"/>
</dbReference>
<dbReference type="Pfam" id="PF06865">
    <property type="entry name" value="Ppnp"/>
    <property type="match status" value="1"/>
</dbReference>
<dbReference type="InterPro" id="IPR011051">
    <property type="entry name" value="RmlC_Cupin_sf"/>
</dbReference>
<dbReference type="Proteomes" id="UP000009102">
    <property type="component" value="Chromosome"/>
</dbReference>
<dbReference type="HOGENOM" id="CLU_157874_0_0_6"/>
<dbReference type="AlphaFoldDB" id="D0KXT4"/>
<dbReference type="GO" id="GO:0016154">
    <property type="term" value="F:pyrimidine-nucleoside phosphorylase activity"/>
    <property type="evidence" value="ECO:0007669"/>
    <property type="project" value="TreeGrafter"/>
</dbReference>
<protein>
    <recommendedName>
        <fullName evidence="5">Pyrimidine/purine nucleoside phosphorylase</fullName>
    </recommendedName>
</protein>
<reference evidence="3 4" key="1">
    <citation type="submission" date="2009-10" db="EMBL/GenBank/DDBJ databases">
        <title>Complete sequence of Halothiobacillus neapolitanus c2.</title>
        <authorList>
            <consortium name="US DOE Joint Genome Institute"/>
            <person name="Lucas S."/>
            <person name="Copeland A."/>
            <person name="Lapidus A."/>
            <person name="Glavina del Rio T."/>
            <person name="Tice H."/>
            <person name="Bruce D."/>
            <person name="Goodwin L."/>
            <person name="Pitluck S."/>
            <person name="Davenport K."/>
            <person name="Brettin T."/>
            <person name="Detter J.C."/>
            <person name="Han C."/>
            <person name="Tapia R."/>
            <person name="Larimer F."/>
            <person name="Land M."/>
            <person name="Hauser L."/>
            <person name="Kyrpides N."/>
            <person name="Mikhailova N."/>
            <person name="Kerfeld C."/>
            <person name="Cannon G."/>
            <person name="Heinhort S."/>
        </authorList>
    </citation>
    <scope>NUCLEOTIDE SEQUENCE [LARGE SCALE GENOMIC DNA]</scope>
    <source>
        <strain evidence="4">ATCC 23641 / c2</strain>
    </source>
</reference>
<gene>
    <name evidence="3" type="ordered locus">Hneap_0400</name>
</gene>
<keyword evidence="2" id="KW-0808">Transferase</keyword>
<dbReference type="PANTHER" id="PTHR36540:SF1">
    <property type="entry name" value="PYRIMIDINE_PURINE NUCLEOSIDE PHOSPHORYLASE"/>
    <property type="match status" value="1"/>
</dbReference>
<dbReference type="Gene3D" id="2.60.120.10">
    <property type="entry name" value="Jelly Rolls"/>
    <property type="match status" value="1"/>
</dbReference>
<evidence type="ECO:0000313" key="3">
    <source>
        <dbReference type="EMBL" id="ACX95257.1"/>
    </source>
</evidence>
<dbReference type="GO" id="GO:0005829">
    <property type="term" value="C:cytosol"/>
    <property type="evidence" value="ECO:0007669"/>
    <property type="project" value="TreeGrafter"/>
</dbReference>
<accession>D0KXT4</accession>
<dbReference type="KEGG" id="hna:Hneap_0400"/>
<keyword evidence="1" id="KW-0328">Glycosyltransferase</keyword>
<dbReference type="OrthoDB" id="9793848at2"/>
<keyword evidence="4" id="KW-1185">Reference proteome</keyword>
<name>D0KXT4_HALNC</name>
<dbReference type="InterPro" id="IPR014710">
    <property type="entry name" value="RmlC-like_jellyroll"/>
</dbReference>
<evidence type="ECO:0000256" key="1">
    <source>
        <dbReference type="ARBA" id="ARBA00022676"/>
    </source>
</evidence>
<evidence type="ECO:0000313" key="4">
    <source>
        <dbReference type="Proteomes" id="UP000009102"/>
    </source>
</evidence>
<dbReference type="GO" id="GO:0004731">
    <property type="term" value="F:purine-nucleoside phosphorylase activity"/>
    <property type="evidence" value="ECO:0007669"/>
    <property type="project" value="TreeGrafter"/>
</dbReference>